<protein>
    <recommendedName>
        <fullName evidence="3">histidine kinase</fullName>
        <ecNumber evidence="3">2.7.13.3</ecNumber>
    </recommendedName>
</protein>
<accession>A0A9D2S5J0</accession>
<evidence type="ECO:0000256" key="15">
    <source>
        <dbReference type="SAM" id="SignalP"/>
    </source>
</evidence>
<dbReference type="Gene3D" id="3.30.565.10">
    <property type="entry name" value="Histidine kinase-like ATPase, C-terminal domain"/>
    <property type="match status" value="1"/>
</dbReference>
<evidence type="ECO:0000256" key="9">
    <source>
        <dbReference type="ARBA" id="ARBA00022777"/>
    </source>
</evidence>
<feature type="signal peptide" evidence="15">
    <location>
        <begin position="1"/>
        <end position="20"/>
    </location>
</feature>
<dbReference type="PROSITE" id="PS50109">
    <property type="entry name" value="HIS_KIN"/>
    <property type="match status" value="1"/>
</dbReference>
<evidence type="ECO:0000256" key="7">
    <source>
        <dbReference type="ARBA" id="ARBA00022692"/>
    </source>
</evidence>
<dbReference type="EC" id="2.7.13.3" evidence="3"/>
<evidence type="ECO:0000256" key="14">
    <source>
        <dbReference type="SAM" id="Phobius"/>
    </source>
</evidence>
<dbReference type="PANTHER" id="PTHR45528">
    <property type="entry name" value="SENSOR HISTIDINE KINASE CPXA"/>
    <property type="match status" value="1"/>
</dbReference>
<keyword evidence="5" id="KW-0597">Phosphoprotein</keyword>
<dbReference type="InterPro" id="IPR003594">
    <property type="entry name" value="HATPase_dom"/>
</dbReference>
<dbReference type="Proteomes" id="UP000824208">
    <property type="component" value="Unassembled WGS sequence"/>
</dbReference>
<sequence>MKCTVSFLAFVLGLTLTVLAAGFALFYTLNQGPRQMWDNLQSDYQQTHSFRSEVRYYLEGYLERYLNPNMELTAGERDRNVLYEIRDGQELLSSNIREGQDLTSRNVVGYNFYLEYRSGKVSLWKDGKELDVYGDGVFRDTWDQWELPGYDNLDTAAFLNYVGDYPVEGTDTAIATPLPGLAPAAESTAAPAETVTPESQAGRSDPWAGCTIRMAVAETPVYYGGTAAYTGSYYNGMYWQADSLRGAHLALSIVGGALLAGIALLVWSLLWRRWLGMAWAAIGRVTGRIWLEFKLLLLLPLLVYLATTLAQLIFARYLSSNWFFFLPLAVWVLVGYANDFVRNRGRLLRQSFCAWAVGCLRGDGLDLPLPKSLQRESFAALIVSLILAAGAALLDLWLLSYMWRYTSFPTLFLPFLLGLLGVVFLVFLVLHWKRQRALAADLGRLSGQIEAVRRGREWTDLPGEESGLRPLALGLRDIDSGLQEAVEARTRSQRMKVELITNVSHDLKTPLTSILSYAELLSQEELPPQARDYVTILNEKALRLKTMVQEVFEVSKAASGELAMHWEDLDLAKLLRQTLADQAEPIAQSGLTFRTELPQDPVPVRADGDRLYRVFQNLIQNALKYALEGSRVYISLTVREKEAVARVQNTSREELPQGVDFTERFVRGDPSRTDGGSGLGLAIAASFTQACGGELEIVTDADLFTAQVRLPLLQAPAAEETAP</sequence>
<keyword evidence="15" id="KW-0732">Signal</keyword>
<evidence type="ECO:0000256" key="1">
    <source>
        <dbReference type="ARBA" id="ARBA00000085"/>
    </source>
</evidence>
<dbReference type="GO" id="GO:0005524">
    <property type="term" value="F:ATP binding"/>
    <property type="evidence" value="ECO:0007669"/>
    <property type="project" value="UniProtKB-KW"/>
</dbReference>
<evidence type="ECO:0000256" key="10">
    <source>
        <dbReference type="ARBA" id="ARBA00022840"/>
    </source>
</evidence>
<evidence type="ECO:0000256" key="5">
    <source>
        <dbReference type="ARBA" id="ARBA00022553"/>
    </source>
</evidence>
<comment type="subcellular location">
    <subcellularLocation>
        <location evidence="2">Cell membrane</location>
        <topology evidence="2">Multi-pass membrane protein</topology>
    </subcellularLocation>
</comment>
<dbReference type="GO" id="GO:0000155">
    <property type="term" value="F:phosphorelay sensor kinase activity"/>
    <property type="evidence" value="ECO:0007669"/>
    <property type="project" value="InterPro"/>
</dbReference>
<dbReference type="EMBL" id="DWYC01000049">
    <property type="protein sequence ID" value="HJB56879.1"/>
    <property type="molecule type" value="Genomic_DNA"/>
</dbReference>
<dbReference type="InterPro" id="IPR003661">
    <property type="entry name" value="HisK_dim/P_dom"/>
</dbReference>
<gene>
    <name evidence="17" type="ORF">H9714_04925</name>
</gene>
<dbReference type="SUPFAM" id="SSF55874">
    <property type="entry name" value="ATPase domain of HSP90 chaperone/DNA topoisomerase II/histidine kinase"/>
    <property type="match status" value="1"/>
</dbReference>
<keyword evidence="9 17" id="KW-0418">Kinase</keyword>
<dbReference type="InterPro" id="IPR036097">
    <property type="entry name" value="HisK_dim/P_sf"/>
</dbReference>
<dbReference type="AlphaFoldDB" id="A0A9D2S5J0"/>
<dbReference type="InterPro" id="IPR005467">
    <property type="entry name" value="His_kinase_dom"/>
</dbReference>
<evidence type="ECO:0000313" key="17">
    <source>
        <dbReference type="EMBL" id="HJB56879.1"/>
    </source>
</evidence>
<evidence type="ECO:0000256" key="6">
    <source>
        <dbReference type="ARBA" id="ARBA00022679"/>
    </source>
</evidence>
<comment type="caution">
    <text evidence="17">The sequence shown here is derived from an EMBL/GenBank/DDBJ whole genome shotgun (WGS) entry which is preliminary data.</text>
</comment>
<dbReference type="Pfam" id="PF02518">
    <property type="entry name" value="HATPase_c"/>
    <property type="match status" value="1"/>
</dbReference>
<feature type="transmembrane region" description="Helical" evidence="14">
    <location>
        <begin position="378"/>
        <end position="399"/>
    </location>
</feature>
<feature type="transmembrane region" description="Helical" evidence="14">
    <location>
        <begin position="249"/>
        <end position="270"/>
    </location>
</feature>
<dbReference type="InterPro" id="IPR036890">
    <property type="entry name" value="HATPase_C_sf"/>
</dbReference>
<dbReference type="Pfam" id="PF00512">
    <property type="entry name" value="HisKA"/>
    <property type="match status" value="1"/>
</dbReference>
<dbReference type="PANTHER" id="PTHR45528:SF1">
    <property type="entry name" value="SENSOR HISTIDINE KINASE CPXA"/>
    <property type="match status" value="1"/>
</dbReference>
<dbReference type="SMART" id="SM00388">
    <property type="entry name" value="HisKA"/>
    <property type="match status" value="1"/>
</dbReference>
<reference evidence="17" key="1">
    <citation type="journal article" date="2021" name="PeerJ">
        <title>Extensive microbial diversity within the chicken gut microbiome revealed by metagenomics and culture.</title>
        <authorList>
            <person name="Gilroy R."/>
            <person name="Ravi A."/>
            <person name="Getino M."/>
            <person name="Pursley I."/>
            <person name="Horton D.L."/>
            <person name="Alikhan N.F."/>
            <person name="Baker D."/>
            <person name="Gharbi K."/>
            <person name="Hall N."/>
            <person name="Watson M."/>
            <person name="Adriaenssens E.M."/>
            <person name="Foster-Nyarko E."/>
            <person name="Jarju S."/>
            <person name="Secka A."/>
            <person name="Antonio M."/>
            <person name="Oren A."/>
            <person name="Chaudhuri R.R."/>
            <person name="La Ragione R."/>
            <person name="Hildebrand F."/>
            <person name="Pallen M.J."/>
        </authorList>
    </citation>
    <scope>NUCLEOTIDE SEQUENCE</scope>
    <source>
        <strain evidence="17">CHK189-11263</strain>
    </source>
</reference>
<evidence type="ECO:0000256" key="4">
    <source>
        <dbReference type="ARBA" id="ARBA00022475"/>
    </source>
</evidence>
<evidence type="ECO:0000313" key="18">
    <source>
        <dbReference type="Proteomes" id="UP000824208"/>
    </source>
</evidence>
<keyword evidence="7 14" id="KW-0812">Transmembrane</keyword>
<keyword evidence="10" id="KW-0067">ATP-binding</keyword>
<evidence type="ECO:0000256" key="8">
    <source>
        <dbReference type="ARBA" id="ARBA00022741"/>
    </source>
</evidence>
<dbReference type="SUPFAM" id="SSF47384">
    <property type="entry name" value="Homodimeric domain of signal transducing histidine kinase"/>
    <property type="match status" value="1"/>
</dbReference>
<feature type="transmembrane region" description="Helical" evidence="14">
    <location>
        <begin position="320"/>
        <end position="341"/>
    </location>
</feature>
<feature type="transmembrane region" description="Helical" evidence="14">
    <location>
        <begin position="411"/>
        <end position="430"/>
    </location>
</feature>
<keyword evidence="13 14" id="KW-0472">Membrane</keyword>
<dbReference type="SMART" id="SM00387">
    <property type="entry name" value="HATPase_c"/>
    <property type="match status" value="1"/>
</dbReference>
<feature type="chain" id="PRO_5039323539" description="histidine kinase" evidence="15">
    <location>
        <begin position="21"/>
        <end position="723"/>
    </location>
</feature>
<dbReference type="Gene3D" id="1.10.287.130">
    <property type="match status" value="1"/>
</dbReference>
<evidence type="ECO:0000256" key="3">
    <source>
        <dbReference type="ARBA" id="ARBA00012438"/>
    </source>
</evidence>
<evidence type="ECO:0000256" key="11">
    <source>
        <dbReference type="ARBA" id="ARBA00022989"/>
    </source>
</evidence>
<keyword evidence="12" id="KW-0902">Two-component regulatory system</keyword>
<reference evidence="17" key="2">
    <citation type="submission" date="2021-04" db="EMBL/GenBank/DDBJ databases">
        <authorList>
            <person name="Gilroy R."/>
        </authorList>
    </citation>
    <scope>NUCLEOTIDE SEQUENCE</scope>
    <source>
        <strain evidence="17">CHK189-11263</strain>
    </source>
</reference>
<feature type="domain" description="Histidine kinase" evidence="16">
    <location>
        <begin position="502"/>
        <end position="714"/>
    </location>
</feature>
<evidence type="ECO:0000256" key="12">
    <source>
        <dbReference type="ARBA" id="ARBA00023012"/>
    </source>
</evidence>
<name>A0A9D2S5J0_9FIRM</name>
<keyword evidence="4" id="KW-1003">Cell membrane</keyword>
<comment type="catalytic activity">
    <reaction evidence="1">
        <text>ATP + protein L-histidine = ADP + protein N-phospho-L-histidine.</text>
        <dbReference type="EC" id="2.7.13.3"/>
    </reaction>
</comment>
<dbReference type="GO" id="GO:0005886">
    <property type="term" value="C:plasma membrane"/>
    <property type="evidence" value="ECO:0007669"/>
    <property type="project" value="UniProtKB-SubCell"/>
</dbReference>
<dbReference type="InterPro" id="IPR050398">
    <property type="entry name" value="HssS/ArlS-like"/>
</dbReference>
<evidence type="ECO:0000259" key="16">
    <source>
        <dbReference type="PROSITE" id="PS50109"/>
    </source>
</evidence>
<feature type="transmembrane region" description="Helical" evidence="14">
    <location>
        <begin position="291"/>
        <end position="314"/>
    </location>
</feature>
<keyword evidence="11 14" id="KW-1133">Transmembrane helix</keyword>
<dbReference type="FunFam" id="1.10.287.130:FF:000001">
    <property type="entry name" value="Two-component sensor histidine kinase"/>
    <property type="match status" value="1"/>
</dbReference>
<keyword evidence="6" id="KW-0808">Transferase</keyword>
<evidence type="ECO:0000256" key="2">
    <source>
        <dbReference type="ARBA" id="ARBA00004651"/>
    </source>
</evidence>
<evidence type="ECO:0000256" key="13">
    <source>
        <dbReference type="ARBA" id="ARBA00023136"/>
    </source>
</evidence>
<dbReference type="CDD" id="cd00082">
    <property type="entry name" value="HisKA"/>
    <property type="match status" value="1"/>
</dbReference>
<proteinExistence type="predicted"/>
<keyword evidence="8" id="KW-0547">Nucleotide-binding</keyword>
<organism evidence="17 18">
    <name type="scientific">Candidatus Flavonifractor intestinipullorum</name>
    <dbReference type="NCBI Taxonomy" id="2838587"/>
    <lineage>
        <taxon>Bacteria</taxon>
        <taxon>Bacillati</taxon>
        <taxon>Bacillota</taxon>
        <taxon>Clostridia</taxon>
        <taxon>Eubacteriales</taxon>
        <taxon>Oscillospiraceae</taxon>
        <taxon>Flavonifractor</taxon>
    </lineage>
</organism>